<name>A0ACC1CI33_9NEOP</name>
<accession>A0ACC1CI33</accession>
<dbReference type="EMBL" id="CM034410">
    <property type="protein sequence ID" value="KAJ0171239.1"/>
    <property type="molecule type" value="Genomic_DNA"/>
</dbReference>
<protein>
    <submittedName>
        <fullName evidence="1">Uncharacterized protein</fullName>
    </submittedName>
</protein>
<organism evidence="1 2">
    <name type="scientific">Dendrolimus kikuchii</name>
    <dbReference type="NCBI Taxonomy" id="765133"/>
    <lineage>
        <taxon>Eukaryota</taxon>
        <taxon>Metazoa</taxon>
        <taxon>Ecdysozoa</taxon>
        <taxon>Arthropoda</taxon>
        <taxon>Hexapoda</taxon>
        <taxon>Insecta</taxon>
        <taxon>Pterygota</taxon>
        <taxon>Neoptera</taxon>
        <taxon>Endopterygota</taxon>
        <taxon>Lepidoptera</taxon>
        <taxon>Glossata</taxon>
        <taxon>Ditrysia</taxon>
        <taxon>Bombycoidea</taxon>
        <taxon>Lasiocampidae</taxon>
        <taxon>Dendrolimus</taxon>
    </lineage>
</organism>
<proteinExistence type="predicted"/>
<dbReference type="Proteomes" id="UP000824533">
    <property type="component" value="Linkage Group LG24"/>
</dbReference>
<keyword evidence="2" id="KW-1185">Reference proteome</keyword>
<evidence type="ECO:0000313" key="1">
    <source>
        <dbReference type="EMBL" id="KAJ0171239.1"/>
    </source>
</evidence>
<gene>
    <name evidence="1" type="ORF">K1T71_012789</name>
</gene>
<sequence length="348" mass="36716">MMESEGARCEQCAGGPACGAGGVCVRTPAGAECKPDICNFFCLNQGTCSVSPMGVVSCACPPSWSGARCQRPACVDAQCTRGAHNDLKGHDGPNGPKSHDGHKEHDEQKHKQEDNRSNRIIGGDDHDRQPHKPALIPCAQGECAHGGRCVDTEAGPVCACTGAWGGARCSIYVGYDHACDNRACPPPQQCAWDPDVSATEAGAVFCACLKGASCVAPLGAPTGLPGGAPLGAHTAPWGAVLGSLAALLVALLGLLYFINRRRHSAFVHSRLADNVEINNPMYLGDDDEAADARHPHHHHTNTHTNGGNHFANPVYESMYAPPQSHPTTEVRGNCCHFSDVSERKKDFM</sequence>
<reference evidence="1 2" key="1">
    <citation type="journal article" date="2021" name="Front. Genet.">
        <title>Chromosome-Level Genome Assembly Reveals Significant Gene Expansion in the Toll and IMD Signaling Pathways of Dendrolimus kikuchii.</title>
        <authorList>
            <person name="Zhou J."/>
            <person name="Wu P."/>
            <person name="Xiong Z."/>
            <person name="Liu N."/>
            <person name="Zhao N."/>
            <person name="Ji M."/>
            <person name="Qiu Y."/>
            <person name="Yang B."/>
        </authorList>
    </citation>
    <scope>NUCLEOTIDE SEQUENCE [LARGE SCALE GENOMIC DNA]</scope>
    <source>
        <strain evidence="1">Ann1</strain>
    </source>
</reference>
<comment type="caution">
    <text evidence="1">The sequence shown here is derived from an EMBL/GenBank/DDBJ whole genome shotgun (WGS) entry which is preliminary data.</text>
</comment>
<evidence type="ECO:0000313" key="2">
    <source>
        <dbReference type="Proteomes" id="UP000824533"/>
    </source>
</evidence>